<dbReference type="PANTHER" id="PTHR10039:SF15">
    <property type="entry name" value="NACHT DOMAIN-CONTAINING PROTEIN"/>
    <property type="match status" value="1"/>
</dbReference>
<dbReference type="PANTHER" id="PTHR10039">
    <property type="entry name" value="AMELOGENIN"/>
    <property type="match status" value="1"/>
</dbReference>
<sequence>LDKPNREVVINWLYAEAFDKRHTEISGRRQPNTGEWMLKEPEVQNWENGKSKSRLLWGYGIPGAGKTFLSSLVIDHLKKRARASTQSKCGVAYIYFNYSEQAQQTPLLVLSNLTKQLACQLQELPTEVNKLYKNITDKQKTPSLEERYNLLRIIAKAFVPGNVFLVCDALDECKQDTQRKILLPLFHRMANDGMNLFITSREYPDDIQTSFKNSSKVKLRAKNEDINFYIQQKIAEHPRAHRLVESARCQNEIVYQLKKCANGMFLMVSFHVKYLCQQVNVKQLLAALKKLNDSSSKGEPTMDPTYDRAIESIKRQEENSAELALKILFWLASAQRVLTVRELQIAVSIENDCATFDKTALADRNTLLDVCAGLM</sequence>
<name>A0A3N4KEG6_9PEZI</name>
<evidence type="ECO:0000256" key="1">
    <source>
        <dbReference type="ARBA" id="ARBA00022737"/>
    </source>
</evidence>
<dbReference type="EMBL" id="ML119157">
    <property type="protein sequence ID" value="RPB08924.1"/>
    <property type="molecule type" value="Genomic_DNA"/>
</dbReference>
<dbReference type="Pfam" id="PF24883">
    <property type="entry name" value="NPHP3_N"/>
    <property type="match status" value="1"/>
</dbReference>
<dbReference type="InterPro" id="IPR056884">
    <property type="entry name" value="NPHP3-like_N"/>
</dbReference>
<feature type="domain" description="Nephrocystin 3-like N-terminal" evidence="2">
    <location>
        <begin position="32"/>
        <end position="201"/>
    </location>
</feature>
<feature type="non-terminal residue" evidence="3">
    <location>
        <position position="375"/>
    </location>
</feature>
<feature type="non-terminal residue" evidence="3">
    <location>
        <position position="1"/>
    </location>
</feature>
<protein>
    <recommendedName>
        <fullName evidence="2">Nephrocystin 3-like N-terminal domain-containing protein</fullName>
    </recommendedName>
</protein>
<evidence type="ECO:0000259" key="2">
    <source>
        <dbReference type="Pfam" id="PF24883"/>
    </source>
</evidence>
<accession>A0A3N4KEG6</accession>
<keyword evidence="4" id="KW-1185">Reference proteome</keyword>
<dbReference type="AlphaFoldDB" id="A0A3N4KEG6"/>
<reference evidence="3 4" key="1">
    <citation type="journal article" date="2018" name="Nat. Ecol. Evol.">
        <title>Pezizomycetes genomes reveal the molecular basis of ectomycorrhizal truffle lifestyle.</title>
        <authorList>
            <person name="Murat C."/>
            <person name="Payen T."/>
            <person name="Noel B."/>
            <person name="Kuo A."/>
            <person name="Morin E."/>
            <person name="Chen J."/>
            <person name="Kohler A."/>
            <person name="Krizsan K."/>
            <person name="Balestrini R."/>
            <person name="Da Silva C."/>
            <person name="Montanini B."/>
            <person name="Hainaut M."/>
            <person name="Levati E."/>
            <person name="Barry K.W."/>
            <person name="Belfiori B."/>
            <person name="Cichocki N."/>
            <person name="Clum A."/>
            <person name="Dockter R.B."/>
            <person name="Fauchery L."/>
            <person name="Guy J."/>
            <person name="Iotti M."/>
            <person name="Le Tacon F."/>
            <person name="Lindquist E.A."/>
            <person name="Lipzen A."/>
            <person name="Malagnac F."/>
            <person name="Mello A."/>
            <person name="Molinier V."/>
            <person name="Miyauchi S."/>
            <person name="Poulain J."/>
            <person name="Riccioni C."/>
            <person name="Rubini A."/>
            <person name="Sitrit Y."/>
            <person name="Splivallo R."/>
            <person name="Traeger S."/>
            <person name="Wang M."/>
            <person name="Zifcakova L."/>
            <person name="Wipf D."/>
            <person name="Zambonelli A."/>
            <person name="Paolocci F."/>
            <person name="Nowrousian M."/>
            <person name="Ottonello S."/>
            <person name="Baldrian P."/>
            <person name="Spatafora J.W."/>
            <person name="Henrissat B."/>
            <person name="Nagy L.G."/>
            <person name="Aury J.M."/>
            <person name="Wincker P."/>
            <person name="Grigoriev I.V."/>
            <person name="Bonfante P."/>
            <person name="Martin F.M."/>
        </authorList>
    </citation>
    <scope>NUCLEOTIDE SEQUENCE [LARGE SCALE GENOMIC DNA]</scope>
    <source>
        <strain evidence="3 4">CCBAS932</strain>
    </source>
</reference>
<dbReference type="STRING" id="1392247.A0A3N4KEG6"/>
<keyword evidence="1" id="KW-0677">Repeat</keyword>
<dbReference type="InParanoid" id="A0A3N4KEG6"/>
<dbReference type="SUPFAM" id="SSF52540">
    <property type="entry name" value="P-loop containing nucleoside triphosphate hydrolases"/>
    <property type="match status" value="1"/>
</dbReference>
<evidence type="ECO:0000313" key="4">
    <source>
        <dbReference type="Proteomes" id="UP000277580"/>
    </source>
</evidence>
<evidence type="ECO:0000313" key="3">
    <source>
        <dbReference type="EMBL" id="RPB08924.1"/>
    </source>
</evidence>
<gene>
    <name evidence="3" type="ORF">P167DRAFT_595089</name>
</gene>
<dbReference type="OrthoDB" id="195446at2759"/>
<dbReference type="Proteomes" id="UP000277580">
    <property type="component" value="Unassembled WGS sequence"/>
</dbReference>
<dbReference type="Gene3D" id="3.40.50.300">
    <property type="entry name" value="P-loop containing nucleotide triphosphate hydrolases"/>
    <property type="match status" value="1"/>
</dbReference>
<organism evidence="3 4">
    <name type="scientific">Morchella conica CCBAS932</name>
    <dbReference type="NCBI Taxonomy" id="1392247"/>
    <lineage>
        <taxon>Eukaryota</taxon>
        <taxon>Fungi</taxon>
        <taxon>Dikarya</taxon>
        <taxon>Ascomycota</taxon>
        <taxon>Pezizomycotina</taxon>
        <taxon>Pezizomycetes</taxon>
        <taxon>Pezizales</taxon>
        <taxon>Morchellaceae</taxon>
        <taxon>Morchella</taxon>
    </lineage>
</organism>
<proteinExistence type="predicted"/>
<dbReference type="InterPro" id="IPR027417">
    <property type="entry name" value="P-loop_NTPase"/>
</dbReference>